<comment type="caution">
    <text evidence="2">The sequence shown here is derived from an EMBL/GenBank/DDBJ whole genome shotgun (WGS) entry which is preliminary data.</text>
</comment>
<organism evidence="2 3">
    <name type="scientific">Physocladia obscura</name>
    <dbReference type="NCBI Taxonomy" id="109957"/>
    <lineage>
        <taxon>Eukaryota</taxon>
        <taxon>Fungi</taxon>
        <taxon>Fungi incertae sedis</taxon>
        <taxon>Chytridiomycota</taxon>
        <taxon>Chytridiomycota incertae sedis</taxon>
        <taxon>Chytridiomycetes</taxon>
        <taxon>Chytridiales</taxon>
        <taxon>Chytriomycetaceae</taxon>
        <taxon>Physocladia</taxon>
    </lineage>
</organism>
<dbReference type="Gene3D" id="3.40.50.300">
    <property type="entry name" value="P-loop containing nucleotide triphosphate hydrolases"/>
    <property type="match status" value="1"/>
</dbReference>
<proteinExistence type="predicted"/>
<dbReference type="Proteomes" id="UP001211907">
    <property type="component" value="Unassembled WGS sequence"/>
</dbReference>
<dbReference type="EMBL" id="JADGJH010001441">
    <property type="protein sequence ID" value="KAJ3113514.1"/>
    <property type="molecule type" value="Genomic_DNA"/>
</dbReference>
<gene>
    <name evidence="2" type="ORF">HK100_001961</name>
</gene>
<accession>A0AAD5XE62</accession>
<dbReference type="InterPro" id="IPR013087">
    <property type="entry name" value="Znf_C2H2_type"/>
</dbReference>
<dbReference type="SMART" id="SM00355">
    <property type="entry name" value="ZnF_C2H2"/>
    <property type="match status" value="2"/>
</dbReference>
<reference evidence="2" key="1">
    <citation type="submission" date="2020-05" db="EMBL/GenBank/DDBJ databases">
        <title>Phylogenomic resolution of chytrid fungi.</title>
        <authorList>
            <person name="Stajich J.E."/>
            <person name="Amses K."/>
            <person name="Simmons R."/>
            <person name="Seto K."/>
            <person name="Myers J."/>
            <person name="Bonds A."/>
            <person name="Quandt C.A."/>
            <person name="Barry K."/>
            <person name="Liu P."/>
            <person name="Grigoriev I."/>
            <person name="Longcore J.E."/>
            <person name="James T.Y."/>
        </authorList>
    </citation>
    <scope>NUCLEOTIDE SEQUENCE</scope>
    <source>
        <strain evidence="2">JEL0513</strain>
    </source>
</reference>
<protein>
    <recommendedName>
        <fullName evidence="1">C2H2-type domain-containing protein</fullName>
    </recommendedName>
</protein>
<feature type="domain" description="C2H2-type" evidence="1">
    <location>
        <begin position="6"/>
        <end position="30"/>
    </location>
</feature>
<dbReference type="PROSITE" id="PS00028">
    <property type="entry name" value="ZINC_FINGER_C2H2_1"/>
    <property type="match status" value="1"/>
</dbReference>
<sequence length="610" mass="67933">MPKYQCKAKDCLLTFSKWKNCSKHLLESGHIGSQQLCCIDEKAVILPQPAQYKCSVCNVLFTRKNYKNHIEATGHPRAPKTEHSTVVPANKPLNVQKTAAPTISITKVPIVNKKIEPVHFDSVEQYNSIKYGDITQKANATNRQTEQYPSLYTYMTSQATLTNLDNQSVVLADEKIALETLAESALLGYRHDATASNPRLIHINVHEPFCLVTCGVQGSGKSHTLSVILENCLVSTLKCTKIKDQSIVRLQNPMCALVFHYDQNPRSICESTGLIISREGLLNQLSVPRNSMTVLVSPSFYLQRRAFYGNYCTVRPILFKWASLSADHIKKLMCVNDGDNQLYMASLLDLLRSYQKSGSIPSFDTFLTQVVQQSDVRGQQAPLLQRLALLQSFVYESAKNAIIRNDAIDIESVISSGNLIVADLTDPLLSKSEANGVFQLLVEKFRVYPHSGCGKVLALDEAHKFMDGTSSDGLSTAILDTARLMRHDGIRVVVSTQSPRALLPEFLELVSIAVLHRFHSRDWMQYLCEKIDVGKEDFERIRGLIPGAALVFATRHRMVGCESLAPVVQIRPRMTANRGASRMNQQNEVVNTTSANHNIGVNYLQHAVSS</sequence>
<evidence type="ECO:0000259" key="1">
    <source>
        <dbReference type="PROSITE" id="PS00028"/>
    </source>
</evidence>
<keyword evidence="3" id="KW-1185">Reference proteome</keyword>
<name>A0AAD5XE62_9FUNG</name>
<dbReference type="SUPFAM" id="SSF52540">
    <property type="entry name" value="P-loop containing nucleoside triphosphate hydrolases"/>
    <property type="match status" value="1"/>
</dbReference>
<evidence type="ECO:0000313" key="3">
    <source>
        <dbReference type="Proteomes" id="UP001211907"/>
    </source>
</evidence>
<dbReference type="AlphaFoldDB" id="A0AAD5XE62"/>
<dbReference type="InterPro" id="IPR027417">
    <property type="entry name" value="P-loop_NTPase"/>
</dbReference>
<evidence type="ECO:0000313" key="2">
    <source>
        <dbReference type="EMBL" id="KAJ3113514.1"/>
    </source>
</evidence>